<protein>
    <submittedName>
        <fullName evidence="10">Sugar ABC transporter ATP-binding protein</fullName>
    </submittedName>
</protein>
<feature type="domain" description="ABC transporter" evidence="9">
    <location>
        <begin position="251"/>
        <end position="492"/>
    </location>
</feature>
<keyword evidence="4" id="KW-0677">Repeat</keyword>
<evidence type="ECO:0000256" key="6">
    <source>
        <dbReference type="ARBA" id="ARBA00022840"/>
    </source>
</evidence>
<sequence length="493" mass="54510">MDNSVLSLNNIIKTYPGVKALDDVSIDFHKGEVHAVMGENGAGKSTLIKVIAGAIEPDSGEIIIDQSVHHKLTPKQAIASGISVIYQEFNLFESLTAAENIFIGEKSSNNALVNFKIMNEKAREIFKKFNVDINPKVQVQNLSPAYKQIIEISKAIHKNAKIIIMDEPTAPLTMSEVENLFTIIDELKRNGITIIYISHRLDEIYQVADRISVMRDGKYVTTRNVIDTNRDELISLMIGRELTNSYPPSSTAPSDIALEVKNISGSGIKDTSFSVKKGEILGFAGLVGAGRTELMRMIYGADRLETGEIIVNGKEVKVKSPAHALKLGIGLIPEDRKHHGAFLGNSITWNICISNIKRICKHGVVRRRQENELGESYRNKLRIKAPDLHQKVGNLSGGNQQKVVLAKVLAANTDILIFDEPTRGIDVGAREEIYHLMRELSNQGKALIMVSSDMEELLGMSDRILVMSDGKLVGEIDKVDFNQQQILEMASTQ</sequence>
<name>A0ABW5C3Z5_9BACI</name>
<dbReference type="PANTHER" id="PTHR43790">
    <property type="entry name" value="CARBOHYDRATE TRANSPORT ATP-BINDING PROTEIN MG119-RELATED"/>
    <property type="match status" value="1"/>
</dbReference>
<keyword evidence="8" id="KW-0472">Membrane</keyword>
<evidence type="ECO:0000256" key="4">
    <source>
        <dbReference type="ARBA" id="ARBA00022737"/>
    </source>
</evidence>
<keyword evidence="5" id="KW-0547">Nucleotide-binding</keyword>
<evidence type="ECO:0000256" key="5">
    <source>
        <dbReference type="ARBA" id="ARBA00022741"/>
    </source>
</evidence>
<accession>A0ABW5C3Z5</accession>
<dbReference type="SUPFAM" id="SSF52540">
    <property type="entry name" value="P-loop containing nucleoside triphosphate hydrolases"/>
    <property type="match status" value="2"/>
</dbReference>
<comment type="caution">
    <text evidence="10">The sequence shown here is derived from an EMBL/GenBank/DDBJ whole genome shotgun (WGS) entry which is preliminary data.</text>
</comment>
<dbReference type="Gene3D" id="3.40.50.300">
    <property type="entry name" value="P-loop containing nucleotide triphosphate hydrolases"/>
    <property type="match status" value="2"/>
</dbReference>
<dbReference type="Pfam" id="PF00005">
    <property type="entry name" value="ABC_tran"/>
    <property type="match status" value="2"/>
</dbReference>
<dbReference type="PROSITE" id="PS50893">
    <property type="entry name" value="ABC_TRANSPORTER_2"/>
    <property type="match status" value="2"/>
</dbReference>
<keyword evidence="7" id="KW-1278">Translocase</keyword>
<evidence type="ECO:0000313" key="10">
    <source>
        <dbReference type="EMBL" id="MFD2215640.1"/>
    </source>
</evidence>
<dbReference type="PROSITE" id="PS00211">
    <property type="entry name" value="ABC_TRANSPORTER_1"/>
    <property type="match status" value="1"/>
</dbReference>
<evidence type="ECO:0000256" key="1">
    <source>
        <dbReference type="ARBA" id="ARBA00022448"/>
    </source>
</evidence>
<dbReference type="InterPro" id="IPR017871">
    <property type="entry name" value="ABC_transporter-like_CS"/>
</dbReference>
<dbReference type="InterPro" id="IPR050107">
    <property type="entry name" value="ABC_carbohydrate_import_ATPase"/>
</dbReference>
<dbReference type="InterPro" id="IPR003439">
    <property type="entry name" value="ABC_transporter-like_ATP-bd"/>
</dbReference>
<evidence type="ECO:0000259" key="9">
    <source>
        <dbReference type="PROSITE" id="PS50893"/>
    </source>
</evidence>
<evidence type="ECO:0000256" key="2">
    <source>
        <dbReference type="ARBA" id="ARBA00022475"/>
    </source>
</evidence>
<dbReference type="SMART" id="SM00382">
    <property type="entry name" value="AAA"/>
    <property type="match status" value="2"/>
</dbReference>
<keyword evidence="2" id="KW-1003">Cell membrane</keyword>
<keyword evidence="6 10" id="KW-0067">ATP-binding</keyword>
<dbReference type="InterPro" id="IPR003593">
    <property type="entry name" value="AAA+_ATPase"/>
</dbReference>
<feature type="domain" description="ABC transporter" evidence="9">
    <location>
        <begin position="6"/>
        <end position="241"/>
    </location>
</feature>
<dbReference type="EMBL" id="JBHUIK010000004">
    <property type="protein sequence ID" value="MFD2215640.1"/>
    <property type="molecule type" value="Genomic_DNA"/>
</dbReference>
<reference evidence="11" key="1">
    <citation type="journal article" date="2019" name="Int. J. Syst. Evol. Microbiol.">
        <title>The Global Catalogue of Microorganisms (GCM) 10K type strain sequencing project: providing services to taxonomists for standard genome sequencing and annotation.</title>
        <authorList>
            <consortium name="The Broad Institute Genomics Platform"/>
            <consortium name="The Broad Institute Genome Sequencing Center for Infectious Disease"/>
            <person name="Wu L."/>
            <person name="Ma J."/>
        </authorList>
    </citation>
    <scope>NUCLEOTIDE SEQUENCE [LARGE SCALE GENOMIC DNA]</scope>
    <source>
        <strain evidence="11">CGMCC 1.15474</strain>
    </source>
</reference>
<keyword evidence="11" id="KW-1185">Reference proteome</keyword>
<proteinExistence type="predicted"/>
<dbReference type="GO" id="GO:0005524">
    <property type="term" value="F:ATP binding"/>
    <property type="evidence" value="ECO:0007669"/>
    <property type="project" value="UniProtKB-KW"/>
</dbReference>
<evidence type="ECO:0000256" key="3">
    <source>
        <dbReference type="ARBA" id="ARBA00022597"/>
    </source>
</evidence>
<evidence type="ECO:0000256" key="8">
    <source>
        <dbReference type="ARBA" id="ARBA00023136"/>
    </source>
</evidence>
<dbReference type="CDD" id="cd03215">
    <property type="entry name" value="ABC_Carb_Monos_II"/>
    <property type="match status" value="1"/>
</dbReference>
<dbReference type="CDD" id="cd03216">
    <property type="entry name" value="ABC_Carb_Monos_I"/>
    <property type="match status" value="1"/>
</dbReference>
<dbReference type="Proteomes" id="UP001597318">
    <property type="component" value="Unassembled WGS sequence"/>
</dbReference>
<evidence type="ECO:0000256" key="7">
    <source>
        <dbReference type="ARBA" id="ARBA00022967"/>
    </source>
</evidence>
<keyword evidence="1" id="KW-0813">Transport</keyword>
<dbReference type="InterPro" id="IPR027417">
    <property type="entry name" value="P-loop_NTPase"/>
</dbReference>
<dbReference type="PANTHER" id="PTHR43790:SF3">
    <property type="entry name" value="D-ALLOSE IMPORT ATP-BINDING PROTEIN ALSA-RELATED"/>
    <property type="match status" value="1"/>
</dbReference>
<organism evidence="10 11">
    <name type="scientific">Metabacillus endolithicus</name>
    <dbReference type="NCBI Taxonomy" id="1535204"/>
    <lineage>
        <taxon>Bacteria</taxon>
        <taxon>Bacillati</taxon>
        <taxon>Bacillota</taxon>
        <taxon>Bacilli</taxon>
        <taxon>Bacillales</taxon>
        <taxon>Bacillaceae</taxon>
        <taxon>Metabacillus</taxon>
    </lineage>
</organism>
<gene>
    <name evidence="10" type="ORF">ACFSKK_18300</name>
</gene>
<keyword evidence="3" id="KW-0762">Sugar transport</keyword>
<dbReference type="RefSeq" id="WP_247340386.1">
    <property type="nucleotide sequence ID" value="NZ_CP095550.1"/>
</dbReference>
<evidence type="ECO:0000313" key="11">
    <source>
        <dbReference type="Proteomes" id="UP001597318"/>
    </source>
</evidence>